<dbReference type="AlphaFoldDB" id="A0A1N6H399"/>
<evidence type="ECO:0000256" key="1">
    <source>
        <dbReference type="ARBA" id="ARBA00001954"/>
    </source>
</evidence>
<evidence type="ECO:0000313" key="2">
    <source>
        <dbReference type="EMBL" id="SIO14172.1"/>
    </source>
</evidence>
<keyword evidence="2" id="KW-0560">Oxidoreductase</keyword>
<dbReference type="Pfam" id="PF05721">
    <property type="entry name" value="PhyH"/>
    <property type="match status" value="1"/>
</dbReference>
<dbReference type="InterPro" id="IPR008775">
    <property type="entry name" value="Phytyl_CoA_dOase-like"/>
</dbReference>
<organism evidence="2 3">
    <name type="scientific">Algoriphagus halophilus</name>
    <dbReference type="NCBI Taxonomy" id="226505"/>
    <lineage>
        <taxon>Bacteria</taxon>
        <taxon>Pseudomonadati</taxon>
        <taxon>Bacteroidota</taxon>
        <taxon>Cytophagia</taxon>
        <taxon>Cytophagales</taxon>
        <taxon>Cyclobacteriaceae</taxon>
        <taxon>Algoriphagus</taxon>
    </lineage>
</organism>
<dbReference type="SUPFAM" id="SSF51197">
    <property type="entry name" value="Clavaminate synthase-like"/>
    <property type="match status" value="1"/>
</dbReference>
<dbReference type="STRING" id="226505.SAMN05444394_3511"/>
<name>A0A1N6H399_9BACT</name>
<reference evidence="3" key="1">
    <citation type="submission" date="2016-11" db="EMBL/GenBank/DDBJ databases">
        <authorList>
            <person name="Varghese N."/>
            <person name="Submissions S."/>
        </authorList>
    </citation>
    <scope>NUCLEOTIDE SEQUENCE [LARGE SCALE GENOMIC DNA]</scope>
    <source>
        <strain evidence="3">DSM 15292</strain>
    </source>
</reference>
<dbReference type="GO" id="GO:0005506">
    <property type="term" value="F:iron ion binding"/>
    <property type="evidence" value="ECO:0007669"/>
    <property type="project" value="UniProtKB-ARBA"/>
</dbReference>
<evidence type="ECO:0000313" key="3">
    <source>
        <dbReference type="Proteomes" id="UP000185221"/>
    </source>
</evidence>
<dbReference type="Gene3D" id="2.60.120.620">
    <property type="entry name" value="q2cbj1_9rhob like domain"/>
    <property type="match status" value="1"/>
</dbReference>
<protein>
    <submittedName>
        <fullName evidence="2">Ectoine hydroxylase-related dioxygenase, phytanoyl-CoA dioxygenase (PhyH) family</fullName>
    </submittedName>
</protein>
<comment type="cofactor">
    <cofactor evidence="1">
        <name>Fe(2+)</name>
        <dbReference type="ChEBI" id="CHEBI:29033"/>
    </cofactor>
</comment>
<dbReference type="GO" id="GO:0016706">
    <property type="term" value="F:2-oxoglutarate-dependent dioxygenase activity"/>
    <property type="evidence" value="ECO:0007669"/>
    <property type="project" value="UniProtKB-ARBA"/>
</dbReference>
<keyword evidence="2" id="KW-0223">Dioxygenase</keyword>
<dbReference type="Proteomes" id="UP000185221">
    <property type="component" value="Unassembled WGS sequence"/>
</dbReference>
<gene>
    <name evidence="2" type="ORF">SAMN05444394_3511</name>
</gene>
<sequence>MYFNNYAKNQKVMTDQNQDFVNFLVNLTHPKMRDLSDYSHPITDLFEQPKTEAEWEKYRLSQDQVDFFHENGYLSGIKLLDEDQIRVLKEALEKVSNPKHPMHHLFHEFHSNESSDPNQVLFHSLGHWRIHPAFHDVIWNPAFLMASSQLLGDKSVRFWHDQLFCKPAKHGGNVAWHQDYSYWTRTVAMQHLTCWCGLDDATEANGCLNYIPGSHRWGLLDKPALAGEMDGLKTMLTEQQLKEFNPVAVPLKAGYATFHHPLMVHGSFANYSENARRAFVLNVFADGTVSDTNEPLLQGVPIIPKGQKMEGKFFPKIFEIK</sequence>
<accession>A0A1N6H399</accession>
<dbReference type="PANTHER" id="PTHR20883">
    <property type="entry name" value="PHYTANOYL-COA DIOXYGENASE DOMAIN CONTAINING 1"/>
    <property type="match status" value="1"/>
</dbReference>
<dbReference type="EMBL" id="FSRC01000003">
    <property type="protein sequence ID" value="SIO14172.1"/>
    <property type="molecule type" value="Genomic_DNA"/>
</dbReference>
<dbReference type="PANTHER" id="PTHR20883:SF48">
    <property type="entry name" value="ECTOINE DIOXYGENASE"/>
    <property type="match status" value="1"/>
</dbReference>
<keyword evidence="3" id="KW-1185">Reference proteome</keyword>
<proteinExistence type="predicted"/>